<dbReference type="PANTHER" id="PTHR47561:SF1">
    <property type="entry name" value="POLYSACCHARIDE DEACETYLASE FAMILY PROTEIN (AFU_ORTHOLOGUE AFUA_6G05030)"/>
    <property type="match status" value="1"/>
</dbReference>
<evidence type="ECO:0000313" key="3">
    <source>
        <dbReference type="Proteomes" id="UP001597040"/>
    </source>
</evidence>
<dbReference type="CDD" id="cd10938">
    <property type="entry name" value="CE4_HpPgdA_like"/>
    <property type="match status" value="1"/>
</dbReference>
<organism evidence="2 3">
    <name type="scientific">Virgibacillus byunsanensis</name>
    <dbReference type="NCBI Taxonomy" id="570945"/>
    <lineage>
        <taxon>Bacteria</taxon>
        <taxon>Bacillati</taxon>
        <taxon>Bacillota</taxon>
        <taxon>Bacilli</taxon>
        <taxon>Bacillales</taxon>
        <taxon>Bacillaceae</taxon>
        <taxon>Virgibacillus</taxon>
    </lineage>
</organism>
<name>A0ABW3LQU0_9BACI</name>
<comment type="caution">
    <text evidence="2">The sequence shown here is derived from an EMBL/GenBank/DDBJ whole genome shotgun (WGS) entry which is preliminary data.</text>
</comment>
<gene>
    <name evidence="2" type="ORF">ACFQ3N_16770</name>
</gene>
<dbReference type="InterPro" id="IPR037950">
    <property type="entry name" value="PgdA-like"/>
</dbReference>
<accession>A0ABW3LQU0</accession>
<dbReference type="InterPro" id="IPR002509">
    <property type="entry name" value="NODB_dom"/>
</dbReference>
<dbReference type="Pfam" id="PF01522">
    <property type="entry name" value="Polysacc_deac_1"/>
    <property type="match status" value="1"/>
</dbReference>
<proteinExistence type="predicted"/>
<dbReference type="PROSITE" id="PS51677">
    <property type="entry name" value="NODB"/>
    <property type="match status" value="1"/>
</dbReference>
<dbReference type="Proteomes" id="UP001597040">
    <property type="component" value="Unassembled WGS sequence"/>
</dbReference>
<keyword evidence="3" id="KW-1185">Reference proteome</keyword>
<dbReference type="InterPro" id="IPR011330">
    <property type="entry name" value="Glyco_hydro/deAcase_b/a-brl"/>
</dbReference>
<sequence>MIKNPIQWPNEAKCAVAITFDMDTDSPLHLALPNRAYRHVSAQSLFRYDEVAVPRILKMYREFNMRQTFFIPAWCIEKYPKTVEQIVEDGHEIAHHGYLHEHPNELTKEEEEYWFTKSIEVIKDFTGQRPRGFRAPLYNYSENSTDLLAQEGFLYDSSLMADDVPYLLESKNGKVIELPTHWAVDDWPQYAHFSELDYIMPIQSPQSAMEVFMSEFEAAYEFGGMFIPVWHPFVTGRLSRLRSVYRMLETMHERGDVWFATMEDIAQHVQKCIDERSHTPRVEKMPYYDSPISELSNNPFKK</sequence>
<dbReference type="PANTHER" id="PTHR47561">
    <property type="entry name" value="POLYSACCHARIDE DEACETYLASE FAMILY PROTEIN (AFU_ORTHOLOGUE AFUA_6G05030)"/>
    <property type="match status" value="1"/>
</dbReference>
<feature type="domain" description="NodB homology" evidence="1">
    <location>
        <begin position="39"/>
        <end position="260"/>
    </location>
</feature>
<dbReference type="SUPFAM" id="SSF88713">
    <property type="entry name" value="Glycoside hydrolase/deacetylase"/>
    <property type="match status" value="1"/>
</dbReference>
<evidence type="ECO:0000259" key="1">
    <source>
        <dbReference type="PROSITE" id="PS51677"/>
    </source>
</evidence>
<dbReference type="EMBL" id="JBHTKJ010000055">
    <property type="protein sequence ID" value="MFD1040027.1"/>
    <property type="molecule type" value="Genomic_DNA"/>
</dbReference>
<dbReference type="RefSeq" id="WP_390363719.1">
    <property type="nucleotide sequence ID" value="NZ_JBHTKJ010000055.1"/>
</dbReference>
<evidence type="ECO:0000313" key="2">
    <source>
        <dbReference type="EMBL" id="MFD1040027.1"/>
    </source>
</evidence>
<reference evidence="3" key="1">
    <citation type="journal article" date="2019" name="Int. J. Syst. Evol. Microbiol.">
        <title>The Global Catalogue of Microorganisms (GCM) 10K type strain sequencing project: providing services to taxonomists for standard genome sequencing and annotation.</title>
        <authorList>
            <consortium name="The Broad Institute Genomics Platform"/>
            <consortium name="The Broad Institute Genome Sequencing Center for Infectious Disease"/>
            <person name="Wu L."/>
            <person name="Ma J."/>
        </authorList>
    </citation>
    <scope>NUCLEOTIDE SEQUENCE [LARGE SCALE GENOMIC DNA]</scope>
    <source>
        <strain evidence="3">CCUG 56754</strain>
    </source>
</reference>
<dbReference type="Gene3D" id="3.20.20.370">
    <property type="entry name" value="Glycoside hydrolase/deacetylase"/>
    <property type="match status" value="1"/>
</dbReference>
<protein>
    <submittedName>
        <fullName evidence="2">Polysaccharide deacetylase</fullName>
    </submittedName>
</protein>